<feature type="domain" description="Carrier" evidence="5">
    <location>
        <begin position="1339"/>
        <end position="1415"/>
    </location>
</feature>
<dbReference type="PANTHER" id="PTHR45527">
    <property type="entry name" value="NONRIBOSOMAL PEPTIDE SYNTHETASE"/>
    <property type="match status" value="1"/>
</dbReference>
<dbReference type="InterPro" id="IPR006162">
    <property type="entry name" value="Ppantetheine_attach_site"/>
</dbReference>
<dbReference type="InterPro" id="IPR020845">
    <property type="entry name" value="AMP-binding_CS"/>
</dbReference>
<dbReference type="Gene3D" id="3.30.559.10">
    <property type="entry name" value="Chloramphenicol acetyltransferase-like domain"/>
    <property type="match status" value="2"/>
</dbReference>
<dbReference type="InterPro" id="IPR045851">
    <property type="entry name" value="AMP-bd_C_sf"/>
</dbReference>
<evidence type="ECO:0000313" key="6">
    <source>
        <dbReference type="EMBL" id="CAI6326507.1"/>
    </source>
</evidence>
<proteinExistence type="inferred from homology"/>
<dbReference type="CDD" id="cd05918">
    <property type="entry name" value="A_NRPS_SidN3_like"/>
    <property type="match status" value="1"/>
</dbReference>
<dbReference type="Gene3D" id="3.30.300.30">
    <property type="match status" value="1"/>
</dbReference>
<dbReference type="InterPro" id="IPR010071">
    <property type="entry name" value="AA_adenyl_dom"/>
</dbReference>
<comment type="similarity">
    <text evidence="4">Belongs to the NRP synthetase family.</text>
</comment>
<dbReference type="InterPro" id="IPR036736">
    <property type="entry name" value="ACP-like_sf"/>
</dbReference>
<keyword evidence="1" id="KW-0596">Phosphopantetheine</keyword>
<dbReference type="InterPro" id="IPR000873">
    <property type="entry name" value="AMP-dep_synth/lig_dom"/>
</dbReference>
<sequence length="1941" mass="213938">MHLRKSDEVLRGGAIGTSDQQLHGRDAPKSPFSNSATELFDSFEMSVNEPDLESILDILITSWVLLVQRYQRDSFNCVTWGTKSVETQTSQCITAAEMGLGSFATSTNLLATIRSLRLTSPSGNSGELTEFFFLDGSADEWSFQVEIKCQQGKLWVKSQWQPPTMSQYQASAQLCFFKRTLDSMFTKSDIDISNFNQISEDELDTIWNWGTPLPPALNTCMHDLISEKAALHPEKSAVEAWDGNLTYAEVDKYSTELAQTLLLLDDSPDQIIPVLFEKSRWTVVAVLAIMKAGACFALLDPAQPEGRLRAITQQINATMLISSKTQTSLGARIASGAAIIPVSESKFSKVYSPMAEDQPKTSLPRVSPSLPLYIQFTSGSTGLPKGCIITHCQYTSGAMPRAYCVGYKAHSRVLDFASYAFDVCIDSMLCTLSHGATLCTLSEERRMNDLSGAMRDMHVTLAGMTPSVARTLDPDILPQLESLAVGGEGISASDATAWQQHTTVVNCYGPSECTVGATYNNQVGEKPYISMGRGKGCIVWVVDPTDHNKLVPPGAVGELIIEGPLVGNGYLNNPAKTKEVFIEDPRFLTAGSKKFTGRHGRVYKTGDLVRYDPDGTGEVIFVGRQDQQVKLRGQRIELAEIEYNMQKHLSLDAQLAVEVIKPGGTGEPTLVAFLVEQKKEKKGNGMRHLDGDVFAAFSSAFQKSLAEMIKKLHEVLPVYMVPSAFIPLWKMPLLVSCKTDRKRLREIGTSITRLDLRRFSAAMSEKSTPTTEMEIQLGKLWAKVLGGDADFSANDNFFSMGGDSLRAMKLVAAAREDGVQISVPDIMLNSSLSGMASKAKKLDERESNDIAPFSLLPRDWEIGLVTKEVADLCEIRESEVEDVYPCTPLQEGLMALSAKFADAYVAQRMVELPISDAEKVYQSFEKAAAESSILRTRIVNISGRGLYQVVLRNGELARDHGTDVAQYLVVDRKEPMELGKALFRYGIIRDSENGTAHIAITMHHAVYDGWSMPLTLERVNRAFNNLEMPPTTSFKRFIQYLTQLDPSVSQEYWRKQLEDVTPHQFPPLPYKGYITQADSLLEHYVTVPTTAHSRLTLATIIRGAWALVSSLYLGHNNVVFGETLTGRSASVPGIEQIEGPMITTVPIHVRLNMSRPISEFLHSIHGQTVNQIPHEHLGLQNIRRLSKSARIACDLRTGLVLHPKEDEIADTALAHHDKPANRFLPTDDAEAAREALKFNTYALMLVCTLDENGFLIMASFDSKCIASSVMEKVLKVLDRIVTAFLGNPESKLGDLAVLDENELEDALAMRPKDAMVDSLEPLQDGKDELSLELAQGSTQDVTPNEKILLGLLSRILSIPEQDIKTSDGFFELGGDSISAMRLVSEAKASGLNISVAQIFQSSSISALAAKIVNEKEEKLIALLSRVLNLEKGDIIPTDGFFELGGDSIGAMRVVSEAKSLGLNLSVAQIFQATSIIELAAMAGELTSTEGSVNSDKVTPFSTLATDNEIFGTDRIQNLLEDSTWEIADIYPVRPLQKLAVDGTVDLPRYSLRYELIAFTAGIDKKRLETACQEVVGKNEILRTVFVQEEEKCLGVVVRSMTIPFSEISIPNDTDTNAFIQDWIRDDINAPKPYGSSFVSFTLFTTSSGPSTLAFRISHAQYDEMCLPLVFHQLAALYANTALPPTIPFTKHVNHVAHNNTPLALPYWRNLLQNSKMSIYKPALPLTNRTSASLYREFDISARPTGITIGTLPTAAWAVVLARRLGIPDVVFGEVVTGRNLGIPEAHRIMGPTWQYAPFRVPFEKSWTYMDLLAFVQRQHVESAAFEGMGLSEIVKECVSEWEGDGVEWFDSVVHQAPREWVDELAFGANDGVKAKFETVYPHAEPLREWKVQAFVLEDGKKLGVEIVTFESWKGVGEEILGEIGEVLGGFCGGNVKENVAI</sequence>
<dbReference type="GO" id="GO:0044550">
    <property type="term" value="P:secondary metabolite biosynthetic process"/>
    <property type="evidence" value="ECO:0007669"/>
    <property type="project" value="TreeGrafter"/>
</dbReference>
<dbReference type="InterPro" id="IPR023213">
    <property type="entry name" value="CAT-like_dom_sf"/>
</dbReference>
<dbReference type="SUPFAM" id="SSF47336">
    <property type="entry name" value="ACP-like"/>
    <property type="match status" value="3"/>
</dbReference>
<dbReference type="PROSITE" id="PS50075">
    <property type="entry name" value="CARRIER"/>
    <property type="match status" value="3"/>
</dbReference>
<dbReference type="OrthoDB" id="416786at2759"/>
<protein>
    <recommendedName>
        <fullName evidence="5">Carrier domain-containing protein</fullName>
    </recommendedName>
</protein>
<accession>A0A9W4U9D4</accession>
<dbReference type="SMART" id="SM01294">
    <property type="entry name" value="PKS_PP_betabranch"/>
    <property type="match status" value="1"/>
</dbReference>
<evidence type="ECO:0000259" key="5">
    <source>
        <dbReference type="PROSITE" id="PS50075"/>
    </source>
</evidence>
<organism evidence="6 7">
    <name type="scientific">Periconia digitata</name>
    <dbReference type="NCBI Taxonomy" id="1303443"/>
    <lineage>
        <taxon>Eukaryota</taxon>
        <taxon>Fungi</taxon>
        <taxon>Dikarya</taxon>
        <taxon>Ascomycota</taxon>
        <taxon>Pezizomycotina</taxon>
        <taxon>Dothideomycetes</taxon>
        <taxon>Pleosporomycetidae</taxon>
        <taxon>Pleosporales</taxon>
        <taxon>Massarineae</taxon>
        <taxon>Periconiaceae</taxon>
        <taxon>Periconia</taxon>
    </lineage>
</organism>
<dbReference type="GO" id="GO:0031177">
    <property type="term" value="F:phosphopantetheine binding"/>
    <property type="evidence" value="ECO:0007669"/>
    <property type="project" value="InterPro"/>
</dbReference>
<dbReference type="InterPro" id="IPR001242">
    <property type="entry name" value="Condensation_dom"/>
</dbReference>
<evidence type="ECO:0000256" key="2">
    <source>
        <dbReference type="ARBA" id="ARBA00022553"/>
    </source>
</evidence>
<dbReference type="SUPFAM" id="SSF52777">
    <property type="entry name" value="CoA-dependent acyltransferases"/>
    <property type="match status" value="4"/>
</dbReference>
<dbReference type="FunFam" id="1.10.1200.10:FF:000005">
    <property type="entry name" value="Nonribosomal peptide synthetase 1"/>
    <property type="match status" value="1"/>
</dbReference>
<dbReference type="NCBIfam" id="TIGR01733">
    <property type="entry name" value="AA-adenyl-dom"/>
    <property type="match status" value="1"/>
</dbReference>
<evidence type="ECO:0000256" key="4">
    <source>
        <dbReference type="ARBA" id="ARBA00029454"/>
    </source>
</evidence>
<evidence type="ECO:0000256" key="1">
    <source>
        <dbReference type="ARBA" id="ARBA00022450"/>
    </source>
</evidence>
<name>A0A9W4U9D4_9PLEO</name>
<dbReference type="PROSITE" id="PS00012">
    <property type="entry name" value="PHOSPHOPANTETHEINE"/>
    <property type="match status" value="3"/>
</dbReference>
<reference evidence="6" key="1">
    <citation type="submission" date="2023-01" db="EMBL/GenBank/DDBJ databases">
        <authorList>
            <person name="Van Ghelder C."/>
            <person name="Rancurel C."/>
        </authorList>
    </citation>
    <scope>NUCLEOTIDE SEQUENCE</scope>
    <source>
        <strain evidence="6">CNCM I-4278</strain>
    </source>
</reference>
<gene>
    <name evidence="6" type="ORF">PDIGIT_LOCUS3837</name>
</gene>
<dbReference type="Pfam" id="PF00501">
    <property type="entry name" value="AMP-binding"/>
    <property type="match status" value="1"/>
</dbReference>
<keyword evidence="3" id="KW-0436">Ligase</keyword>
<evidence type="ECO:0000256" key="3">
    <source>
        <dbReference type="ARBA" id="ARBA00022598"/>
    </source>
</evidence>
<dbReference type="Pfam" id="PF00668">
    <property type="entry name" value="Condensation"/>
    <property type="match status" value="2"/>
</dbReference>
<dbReference type="InterPro" id="IPR020806">
    <property type="entry name" value="PKS_PP-bd"/>
</dbReference>
<dbReference type="Gene3D" id="3.30.559.30">
    <property type="entry name" value="Nonribosomal peptide synthetase, condensation domain"/>
    <property type="match status" value="2"/>
</dbReference>
<evidence type="ECO:0000313" key="7">
    <source>
        <dbReference type="Proteomes" id="UP001152607"/>
    </source>
</evidence>
<dbReference type="CDD" id="cd19545">
    <property type="entry name" value="FUM14_C_NRPS-like"/>
    <property type="match status" value="1"/>
</dbReference>
<dbReference type="InterPro" id="IPR042099">
    <property type="entry name" value="ANL_N_sf"/>
</dbReference>
<feature type="domain" description="Carrier" evidence="5">
    <location>
        <begin position="1410"/>
        <end position="1486"/>
    </location>
</feature>
<dbReference type="GO" id="GO:0005737">
    <property type="term" value="C:cytoplasm"/>
    <property type="evidence" value="ECO:0007669"/>
    <property type="project" value="TreeGrafter"/>
</dbReference>
<feature type="domain" description="Carrier" evidence="5">
    <location>
        <begin position="768"/>
        <end position="843"/>
    </location>
</feature>
<dbReference type="PROSITE" id="PS00455">
    <property type="entry name" value="AMP_BINDING"/>
    <property type="match status" value="1"/>
</dbReference>
<dbReference type="InterPro" id="IPR009081">
    <property type="entry name" value="PP-bd_ACP"/>
</dbReference>
<dbReference type="GO" id="GO:0016874">
    <property type="term" value="F:ligase activity"/>
    <property type="evidence" value="ECO:0007669"/>
    <property type="project" value="UniProtKB-KW"/>
</dbReference>
<dbReference type="CDD" id="cd19542">
    <property type="entry name" value="CT_NRPS-like"/>
    <property type="match status" value="1"/>
</dbReference>
<dbReference type="Gene3D" id="3.40.50.12780">
    <property type="entry name" value="N-terminal domain of ligase-like"/>
    <property type="match status" value="1"/>
</dbReference>
<dbReference type="Gene3D" id="1.10.1200.10">
    <property type="entry name" value="ACP-like"/>
    <property type="match status" value="3"/>
</dbReference>
<dbReference type="Pfam" id="PF00550">
    <property type="entry name" value="PP-binding"/>
    <property type="match status" value="3"/>
</dbReference>
<dbReference type="EMBL" id="CAOQHR010000002">
    <property type="protein sequence ID" value="CAI6326507.1"/>
    <property type="molecule type" value="Genomic_DNA"/>
</dbReference>
<dbReference type="FunFam" id="3.30.559.30:FF:000003">
    <property type="entry name" value="Nonribosomal peptide synthase SidD"/>
    <property type="match status" value="1"/>
</dbReference>
<dbReference type="FunFam" id="3.40.50.12780:FF:000014">
    <property type="entry name" value="Nonribosomal peptide synthetase 1"/>
    <property type="match status" value="1"/>
</dbReference>
<dbReference type="SUPFAM" id="SSF56801">
    <property type="entry name" value="Acetyl-CoA synthetase-like"/>
    <property type="match status" value="1"/>
</dbReference>
<dbReference type="FunFam" id="3.30.300.30:FF:000015">
    <property type="entry name" value="Nonribosomal peptide synthase SidD"/>
    <property type="match status" value="1"/>
</dbReference>
<dbReference type="SMART" id="SM00823">
    <property type="entry name" value="PKS_PP"/>
    <property type="match status" value="2"/>
</dbReference>
<dbReference type="PANTHER" id="PTHR45527:SF3">
    <property type="entry name" value="SIDEROPHORE SYNTHETASE (EUROFUNG)"/>
    <property type="match status" value="1"/>
</dbReference>
<dbReference type="Proteomes" id="UP001152607">
    <property type="component" value="Unassembled WGS sequence"/>
</dbReference>
<comment type="caution">
    <text evidence="6">The sequence shown here is derived from an EMBL/GenBank/DDBJ whole genome shotgun (WGS) entry which is preliminary data.</text>
</comment>
<keyword evidence="7" id="KW-1185">Reference proteome</keyword>
<dbReference type="GO" id="GO:0043041">
    <property type="term" value="P:amino acid activation for nonribosomal peptide biosynthetic process"/>
    <property type="evidence" value="ECO:0007669"/>
    <property type="project" value="TreeGrafter"/>
</dbReference>
<keyword evidence="2" id="KW-0597">Phosphoprotein</keyword>